<dbReference type="EMBL" id="CM042013">
    <property type="protein sequence ID" value="KAI3737345.1"/>
    <property type="molecule type" value="Genomic_DNA"/>
</dbReference>
<dbReference type="Proteomes" id="UP001055811">
    <property type="component" value="Linkage Group LG05"/>
</dbReference>
<sequence length="199" mass="21780">MASSSSYNCPCAACKFLRRKCVPGCTFAPYFPPEDPQKFVNVHKLFGASNVTKLLNEVLPHQREDVVNSLAYEAEARVRDPVYGCVGIISFLQRRIDCLQKDLDAANADLIRYGRNSMPLMPHLRSIPQVTPPQRAMDHFSAKRIGGNGGGECNLQPPPSFPNTYANLKWKSHHAFNSRGNMSGGRSGGGDRGGGVGKM</sequence>
<proteinExistence type="predicted"/>
<evidence type="ECO:0000313" key="1">
    <source>
        <dbReference type="EMBL" id="KAI3737345.1"/>
    </source>
</evidence>
<reference evidence="1 2" key="2">
    <citation type="journal article" date="2022" name="Mol. Ecol. Resour.">
        <title>The genomes of chicory, endive, great burdock and yacon provide insights into Asteraceae paleo-polyploidization history and plant inulin production.</title>
        <authorList>
            <person name="Fan W."/>
            <person name="Wang S."/>
            <person name="Wang H."/>
            <person name="Wang A."/>
            <person name="Jiang F."/>
            <person name="Liu H."/>
            <person name="Zhao H."/>
            <person name="Xu D."/>
            <person name="Zhang Y."/>
        </authorList>
    </citation>
    <scope>NUCLEOTIDE SEQUENCE [LARGE SCALE GENOMIC DNA]</scope>
    <source>
        <strain evidence="2">cv. Punajuju</strain>
        <tissue evidence="1">Leaves</tissue>
    </source>
</reference>
<protein>
    <submittedName>
        <fullName evidence="1">Uncharacterized protein</fullName>
    </submittedName>
</protein>
<accession>A0ACB9CT13</accession>
<evidence type="ECO:0000313" key="2">
    <source>
        <dbReference type="Proteomes" id="UP001055811"/>
    </source>
</evidence>
<comment type="caution">
    <text evidence="1">The sequence shown here is derived from an EMBL/GenBank/DDBJ whole genome shotgun (WGS) entry which is preliminary data.</text>
</comment>
<organism evidence="1 2">
    <name type="scientific">Cichorium intybus</name>
    <name type="common">Chicory</name>
    <dbReference type="NCBI Taxonomy" id="13427"/>
    <lineage>
        <taxon>Eukaryota</taxon>
        <taxon>Viridiplantae</taxon>
        <taxon>Streptophyta</taxon>
        <taxon>Embryophyta</taxon>
        <taxon>Tracheophyta</taxon>
        <taxon>Spermatophyta</taxon>
        <taxon>Magnoliopsida</taxon>
        <taxon>eudicotyledons</taxon>
        <taxon>Gunneridae</taxon>
        <taxon>Pentapetalae</taxon>
        <taxon>asterids</taxon>
        <taxon>campanulids</taxon>
        <taxon>Asterales</taxon>
        <taxon>Asteraceae</taxon>
        <taxon>Cichorioideae</taxon>
        <taxon>Cichorieae</taxon>
        <taxon>Cichoriinae</taxon>
        <taxon>Cichorium</taxon>
    </lineage>
</organism>
<name>A0ACB9CT13_CICIN</name>
<gene>
    <name evidence="1" type="ORF">L2E82_27343</name>
</gene>
<keyword evidence="2" id="KW-1185">Reference proteome</keyword>
<reference evidence="2" key="1">
    <citation type="journal article" date="2022" name="Mol. Ecol. Resour.">
        <title>The genomes of chicory, endive, great burdock and yacon provide insights into Asteraceae palaeo-polyploidization history and plant inulin production.</title>
        <authorList>
            <person name="Fan W."/>
            <person name="Wang S."/>
            <person name="Wang H."/>
            <person name="Wang A."/>
            <person name="Jiang F."/>
            <person name="Liu H."/>
            <person name="Zhao H."/>
            <person name="Xu D."/>
            <person name="Zhang Y."/>
        </authorList>
    </citation>
    <scope>NUCLEOTIDE SEQUENCE [LARGE SCALE GENOMIC DNA]</scope>
    <source>
        <strain evidence="2">cv. Punajuju</strain>
    </source>
</reference>